<evidence type="ECO:0000313" key="3">
    <source>
        <dbReference type="Proteomes" id="UP000634660"/>
    </source>
</evidence>
<organism evidence="2 3">
    <name type="scientific">Streptomyces subrutilus</name>
    <dbReference type="NCBI Taxonomy" id="36818"/>
    <lineage>
        <taxon>Bacteria</taxon>
        <taxon>Bacillati</taxon>
        <taxon>Actinomycetota</taxon>
        <taxon>Actinomycetes</taxon>
        <taxon>Kitasatosporales</taxon>
        <taxon>Streptomycetaceae</taxon>
        <taxon>Streptomyces</taxon>
    </lineage>
</organism>
<dbReference type="AlphaFoldDB" id="A0A918QW83"/>
<name>A0A918QW83_9ACTN</name>
<accession>A0A918QW83</accession>
<evidence type="ECO:0000313" key="2">
    <source>
        <dbReference type="EMBL" id="GGZ69731.1"/>
    </source>
</evidence>
<gene>
    <name evidence="2" type="ORF">GCM10010371_31970</name>
</gene>
<feature type="region of interest" description="Disordered" evidence="1">
    <location>
        <begin position="20"/>
        <end position="59"/>
    </location>
</feature>
<dbReference type="Proteomes" id="UP000634660">
    <property type="component" value="Unassembled WGS sequence"/>
</dbReference>
<proteinExistence type="predicted"/>
<feature type="compositionally biased region" description="Polar residues" evidence="1">
    <location>
        <begin position="21"/>
        <end position="59"/>
    </location>
</feature>
<evidence type="ECO:0000256" key="1">
    <source>
        <dbReference type="SAM" id="MobiDB-lite"/>
    </source>
</evidence>
<sequence length="59" mass="6393">MDQAYVPMLLMRLRVKKSGASARQSVSLAEQIPSKGTSGQSSDESLVRSSQLVAKQRSL</sequence>
<dbReference type="EMBL" id="BMVX01000011">
    <property type="protein sequence ID" value="GGZ69731.1"/>
    <property type="molecule type" value="Genomic_DNA"/>
</dbReference>
<protein>
    <submittedName>
        <fullName evidence="2">Uncharacterized protein</fullName>
    </submittedName>
</protein>
<reference evidence="2" key="1">
    <citation type="journal article" date="2014" name="Int. J. Syst. Evol. Microbiol.">
        <title>Complete genome sequence of Corynebacterium casei LMG S-19264T (=DSM 44701T), isolated from a smear-ripened cheese.</title>
        <authorList>
            <consortium name="US DOE Joint Genome Institute (JGI-PGF)"/>
            <person name="Walter F."/>
            <person name="Albersmeier A."/>
            <person name="Kalinowski J."/>
            <person name="Ruckert C."/>
        </authorList>
    </citation>
    <scope>NUCLEOTIDE SEQUENCE</scope>
    <source>
        <strain evidence="2">JCM 4834</strain>
    </source>
</reference>
<comment type="caution">
    <text evidence="2">The sequence shown here is derived from an EMBL/GenBank/DDBJ whole genome shotgun (WGS) entry which is preliminary data.</text>
</comment>
<reference evidence="2" key="2">
    <citation type="submission" date="2020-09" db="EMBL/GenBank/DDBJ databases">
        <authorList>
            <person name="Sun Q."/>
            <person name="Ohkuma M."/>
        </authorList>
    </citation>
    <scope>NUCLEOTIDE SEQUENCE</scope>
    <source>
        <strain evidence="2">JCM 4834</strain>
    </source>
</reference>